<dbReference type="OrthoDB" id="5189995at2"/>
<feature type="transmembrane region" description="Helical" evidence="6">
    <location>
        <begin position="102"/>
        <end position="122"/>
    </location>
</feature>
<keyword evidence="5 6" id="KW-0472">Membrane</keyword>
<feature type="transmembrane region" description="Helical" evidence="6">
    <location>
        <begin position="5"/>
        <end position="25"/>
    </location>
</feature>
<protein>
    <recommendedName>
        <fullName evidence="6">Probable membrane transporter protein</fullName>
    </recommendedName>
</protein>
<evidence type="ECO:0000256" key="2">
    <source>
        <dbReference type="ARBA" id="ARBA00009142"/>
    </source>
</evidence>
<evidence type="ECO:0000256" key="4">
    <source>
        <dbReference type="ARBA" id="ARBA00022989"/>
    </source>
</evidence>
<dbReference type="InterPro" id="IPR002781">
    <property type="entry name" value="TM_pro_TauE-like"/>
</dbReference>
<dbReference type="PANTHER" id="PTHR43701:SF2">
    <property type="entry name" value="MEMBRANE TRANSPORTER PROTEIN YJNA-RELATED"/>
    <property type="match status" value="1"/>
</dbReference>
<dbReference type="GO" id="GO:0005886">
    <property type="term" value="C:plasma membrane"/>
    <property type="evidence" value="ECO:0007669"/>
    <property type="project" value="UniProtKB-SubCell"/>
</dbReference>
<evidence type="ECO:0000256" key="5">
    <source>
        <dbReference type="ARBA" id="ARBA00023136"/>
    </source>
</evidence>
<evidence type="ECO:0000256" key="3">
    <source>
        <dbReference type="ARBA" id="ARBA00022692"/>
    </source>
</evidence>
<gene>
    <name evidence="7" type="ORF">OLEAN_C20260</name>
</gene>
<dbReference type="Proteomes" id="UP000032749">
    <property type="component" value="Chromosome"/>
</dbReference>
<evidence type="ECO:0000256" key="1">
    <source>
        <dbReference type="ARBA" id="ARBA00004141"/>
    </source>
</evidence>
<dbReference type="PATRIC" id="fig|698738.3.peg.2096"/>
<dbReference type="Pfam" id="PF01925">
    <property type="entry name" value="TauE"/>
    <property type="match status" value="1"/>
</dbReference>
<evidence type="ECO:0000313" key="8">
    <source>
        <dbReference type="Proteomes" id="UP000032749"/>
    </source>
</evidence>
<proteinExistence type="inferred from homology"/>
<dbReference type="HOGENOM" id="CLU_045498_1_0_6"/>
<comment type="subcellular location">
    <subcellularLocation>
        <location evidence="6">Cell membrane</location>
        <topology evidence="6">Multi-pass membrane protein</topology>
    </subcellularLocation>
    <subcellularLocation>
        <location evidence="1">Membrane</location>
        <topology evidence="1">Multi-pass membrane protein</topology>
    </subcellularLocation>
</comment>
<dbReference type="STRING" id="698738.OLEAN_C20260"/>
<evidence type="ECO:0000256" key="6">
    <source>
        <dbReference type="RuleBase" id="RU363041"/>
    </source>
</evidence>
<sequence length="258" mass="27287">MDILLYILAGASVGFIVGITGIGGGALMTPLLLLFGFPPNIAVGTDLMYASLTKASGVYSHHKQKHVEWKLVKLLALGSLPAALITGYSLQSVFEDSASYEAIIKNSLGFMLLLTAFVVIFRNQLQRLTMRSKSVNNEKFRDVLTFAMGIVLGVLVTLTSVGAGAIGTAVLMLLYPALRSSHVVGTDIAHAVPLTACAGLVHMALGNVDFGLLFALLVGSIPAIQLGSKVSHHLPDSVLKPLLASILFFLGAKYAFFS</sequence>
<name>R4YMT1_OLEAN</name>
<organism evidence="7 8">
    <name type="scientific">Oleispira antarctica RB-8</name>
    <dbReference type="NCBI Taxonomy" id="698738"/>
    <lineage>
        <taxon>Bacteria</taxon>
        <taxon>Pseudomonadati</taxon>
        <taxon>Pseudomonadota</taxon>
        <taxon>Gammaproteobacteria</taxon>
        <taxon>Oceanospirillales</taxon>
        <taxon>Oceanospirillaceae</taxon>
        <taxon>Oleispira</taxon>
    </lineage>
</organism>
<dbReference type="EMBL" id="FO203512">
    <property type="protein sequence ID" value="CCK76202.1"/>
    <property type="molecule type" value="Genomic_DNA"/>
</dbReference>
<keyword evidence="3 6" id="KW-0812">Transmembrane</keyword>
<dbReference type="PANTHER" id="PTHR43701">
    <property type="entry name" value="MEMBRANE TRANSPORTER PROTEIN MJ0441-RELATED"/>
    <property type="match status" value="1"/>
</dbReference>
<comment type="similarity">
    <text evidence="2 6">Belongs to the 4-toluene sulfonate uptake permease (TSUP) (TC 2.A.102) family.</text>
</comment>
<feature type="transmembrane region" description="Helical" evidence="6">
    <location>
        <begin position="31"/>
        <end position="50"/>
    </location>
</feature>
<reference evidence="7 8" key="1">
    <citation type="journal article" date="2013" name="Nat. Commun.">
        <title>Genome sequence and functional genomic analysis of the oil-degrading bacterium Oleispira antarctica.</title>
        <authorList>
            <person name="Kube M."/>
            <person name="Chernikova T.N."/>
            <person name="Al-Ramahi Y."/>
            <person name="Beloqui A."/>
            <person name="Lopez-Cortez N."/>
            <person name="Guazzaroni M.E."/>
            <person name="Heipieper H.J."/>
            <person name="Klages S."/>
            <person name="Kotsyurbenko O.R."/>
            <person name="Langer I."/>
            <person name="Nechitaylo T.Y."/>
            <person name="Lunsdorf H."/>
            <person name="Fernandez M."/>
            <person name="Juarez S."/>
            <person name="Ciordia S."/>
            <person name="Singer A."/>
            <person name="Kagan O."/>
            <person name="Egorova O."/>
            <person name="Petit P.A."/>
            <person name="Stogios P."/>
            <person name="Kim Y."/>
            <person name="Tchigvintsev A."/>
            <person name="Flick R."/>
            <person name="Denaro R."/>
            <person name="Genovese M."/>
            <person name="Albar J.P."/>
            <person name="Reva O.N."/>
            <person name="Martinez-Gomariz M."/>
            <person name="Tran H."/>
            <person name="Ferrer M."/>
            <person name="Savchenko A."/>
            <person name="Yakunin A.F."/>
            <person name="Yakimov M.M."/>
            <person name="Golyshina O.V."/>
            <person name="Reinhardt R."/>
            <person name="Golyshin P.N."/>
        </authorList>
    </citation>
    <scope>NUCLEOTIDE SEQUENCE [LARGE SCALE GENOMIC DNA]</scope>
</reference>
<dbReference type="AlphaFoldDB" id="R4YMT1"/>
<keyword evidence="6" id="KW-1003">Cell membrane</keyword>
<dbReference type="KEGG" id="oai:OLEAN_C20260"/>
<accession>R4YMT1</accession>
<keyword evidence="4 6" id="KW-1133">Transmembrane helix</keyword>
<feature type="transmembrane region" description="Helical" evidence="6">
    <location>
        <begin position="143"/>
        <end position="175"/>
    </location>
</feature>
<evidence type="ECO:0000313" key="7">
    <source>
        <dbReference type="EMBL" id="CCK76202.1"/>
    </source>
</evidence>
<feature type="transmembrane region" description="Helical" evidence="6">
    <location>
        <begin position="238"/>
        <end position="257"/>
    </location>
</feature>
<dbReference type="InterPro" id="IPR051598">
    <property type="entry name" value="TSUP/Inactive_protease-like"/>
</dbReference>
<feature type="transmembrane region" description="Helical" evidence="6">
    <location>
        <begin position="210"/>
        <end position="226"/>
    </location>
</feature>
<feature type="transmembrane region" description="Helical" evidence="6">
    <location>
        <begin position="71"/>
        <end position="90"/>
    </location>
</feature>
<keyword evidence="8" id="KW-1185">Reference proteome</keyword>